<evidence type="ECO:0000259" key="3">
    <source>
        <dbReference type="PROSITE" id="PS50195"/>
    </source>
</evidence>
<comment type="caution">
    <text evidence="4">The sequence shown here is derived from an EMBL/GenBank/DDBJ whole genome shotgun (WGS) entry which is preliminary data.</text>
</comment>
<evidence type="ECO:0000259" key="2">
    <source>
        <dbReference type="PROSITE" id="PS50089"/>
    </source>
</evidence>
<reference evidence="4" key="1">
    <citation type="journal article" date="2015" name="Genom Data">
        <title>Draft genome sequences of Phytophthora kernoviae and Phytophthora ramorum lineage EU2 from Scotland.</title>
        <authorList>
            <person name="Sambles C."/>
            <person name="Schlenzig A."/>
            <person name="O'Neill P."/>
            <person name="Grant M."/>
            <person name="Studholme D.J."/>
        </authorList>
    </citation>
    <scope>NUCLEOTIDE SEQUENCE</scope>
    <source>
        <strain evidence="4">00238/432</strain>
    </source>
</reference>
<dbReference type="Proteomes" id="UP000702964">
    <property type="component" value="Unassembled WGS sequence"/>
</dbReference>
<name>A0A8J4SD32_9STRA</name>
<dbReference type="EMBL" id="AOFI03000175">
    <property type="protein sequence ID" value="KAF4320068.1"/>
    <property type="molecule type" value="Genomic_DNA"/>
</dbReference>
<organism evidence="4 5">
    <name type="scientific">Phytophthora kernoviae 00238/432</name>
    <dbReference type="NCBI Taxonomy" id="1284355"/>
    <lineage>
        <taxon>Eukaryota</taxon>
        <taxon>Sar</taxon>
        <taxon>Stramenopiles</taxon>
        <taxon>Oomycota</taxon>
        <taxon>Peronosporomycetes</taxon>
        <taxon>Peronosporales</taxon>
        <taxon>Peronosporaceae</taxon>
        <taxon>Phytophthora</taxon>
    </lineage>
</organism>
<dbReference type="GO" id="GO:0035091">
    <property type="term" value="F:phosphatidylinositol binding"/>
    <property type="evidence" value="ECO:0007669"/>
    <property type="project" value="InterPro"/>
</dbReference>
<feature type="domain" description="RING-type" evidence="2">
    <location>
        <begin position="503"/>
        <end position="554"/>
    </location>
</feature>
<sequence length="593" mass="67536">MNLSALIPAPRIGGVDTTKKRRRCKTYSLKMLRQYLPQELPLLVHVSSATMEADHVVYNCTLTSVATNNTWSVSYRYSEFVNFRLKLEELWTCHDPKCTGSCLAVREYVSACFPKKRLAVMSMKPGTVADRKSKFENVLMHLLRCVLLPGSAMKCFHARQNLPSNLFEFLGVESDDDRRSLLQIFVDNYQVAMKEATESSLLESFHSNASTVDSAPDSTQCVVCLDDVDLDNDHADSEGAQNSPVVLPCKHVFHRECIFEWLLFEVHCPVCRVRVCSDAVTNYCRPKDHMNYGALVRPPQGHEVPLLTASAVKMLRVSVRQRLPLQFRVSSTTVQKNFVLYYCAVSSVTTNQSWDVAYRYSEFAAFIKKVKGQWTCGDGKCSGSCDAICEFIWICFPRKRLSILSRTERSIADRKRKFTTVILYLLRCILLPGSATKCLHLRQNLPRNLFDFLGVQNNADKRSLLQVFVDNYQCTSSISSELQLSGSFRSDTSTVDSVEPTQCTICLDDVVPETDGNIYRPSESSVIQLPCHHSFHRECIFEWILFQFHCPVCRTRVGPPAVASYCQVKNRIFQWWLSEFEEDPLRSNPKQQS</sequence>
<feature type="domain" description="RING-type" evidence="2">
    <location>
        <begin position="221"/>
        <end position="272"/>
    </location>
</feature>
<dbReference type="PROSITE" id="PS50195">
    <property type="entry name" value="PX"/>
    <property type="match status" value="1"/>
</dbReference>
<dbReference type="PANTHER" id="PTHR22765:SF411">
    <property type="entry name" value="OS02G0248440 PROTEIN"/>
    <property type="match status" value="1"/>
</dbReference>
<evidence type="ECO:0000256" key="1">
    <source>
        <dbReference type="PROSITE-ProRule" id="PRU00175"/>
    </source>
</evidence>
<dbReference type="InterPro" id="IPR001841">
    <property type="entry name" value="Znf_RING"/>
</dbReference>
<reference evidence="4" key="2">
    <citation type="submission" date="2020-02" db="EMBL/GenBank/DDBJ databases">
        <authorList>
            <person name="Studholme D.J."/>
        </authorList>
    </citation>
    <scope>NUCLEOTIDE SEQUENCE</scope>
    <source>
        <strain evidence="4">00238/432</strain>
    </source>
</reference>
<dbReference type="GO" id="GO:0061630">
    <property type="term" value="F:ubiquitin protein ligase activity"/>
    <property type="evidence" value="ECO:0007669"/>
    <property type="project" value="TreeGrafter"/>
</dbReference>
<accession>A0A8J4SD32</accession>
<dbReference type="GO" id="GO:0006511">
    <property type="term" value="P:ubiquitin-dependent protein catabolic process"/>
    <property type="evidence" value="ECO:0007669"/>
    <property type="project" value="TreeGrafter"/>
</dbReference>
<dbReference type="PROSITE" id="PS50089">
    <property type="entry name" value="ZF_RING_2"/>
    <property type="match status" value="2"/>
</dbReference>
<dbReference type="SMART" id="SM00184">
    <property type="entry name" value="RING"/>
    <property type="match status" value="2"/>
</dbReference>
<keyword evidence="1" id="KW-0862">Zinc</keyword>
<dbReference type="Gene3D" id="3.30.40.10">
    <property type="entry name" value="Zinc/RING finger domain, C3HC4 (zinc finger)"/>
    <property type="match status" value="2"/>
</dbReference>
<keyword evidence="1" id="KW-0479">Metal-binding</keyword>
<dbReference type="InterPro" id="IPR013083">
    <property type="entry name" value="Znf_RING/FYVE/PHD"/>
</dbReference>
<dbReference type="SUPFAM" id="SSF64268">
    <property type="entry name" value="PX domain"/>
    <property type="match status" value="2"/>
</dbReference>
<dbReference type="PANTHER" id="PTHR22765">
    <property type="entry name" value="RING FINGER AND PROTEASE ASSOCIATED DOMAIN-CONTAINING"/>
    <property type="match status" value="1"/>
</dbReference>
<dbReference type="GO" id="GO:0008270">
    <property type="term" value="F:zinc ion binding"/>
    <property type="evidence" value="ECO:0007669"/>
    <property type="project" value="UniProtKB-KW"/>
</dbReference>
<gene>
    <name evidence="4" type="ORF">G195_005872</name>
</gene>
<dbReference type="InterPro" id="IPR051826">
    <property type="entry name" value="E3_ubiquitin-ligase_domain"/>
</dbReference>
<dbReference type="InterPro" id="IPR001683">
    <property type="entry name" value="PX_dom"/>
</dbReference>
<keyword evidence="1" id="KW-0863">Zinc-finger</keyword>
<dbReference type="SUPFAM" id="SSF57850">
    <property type="entry name" value="RING/U-box"/>
    <property type="match status" value="2"/>
</dbReference>
<evidence type="ECO:0008006" key="6">
    <source>
        <dbReference type="Google" id="ProtNLM"/>
    </source>
</evidence>
<dbReference type="Pfam" id="PF13639">
    <property type="entry name" value="zf-RING_2"/>
    <property type="match status" value="2"/>
</dbReference>
<dbReference type="Gene3D" id="3.30.1520.10">
    <property type="entry name" value="Phox-like domain"/>
    <property type="match status" value="2"/>
</dbReference>
<evidence type="ECO:0000313" key="5">
    <source>
        <dbReference type="Proteomes" id="UP000702964"/>
    </source>
</evidence>
<evidence type="ECO:0000313" key="4">
    <source>
        <dbReference type="EMBL" id="KAF4320068.1"/>
    </source>
</evidence>
<dbReference type="CDD" id="cd06093">
    <property type="entry name" value="PX_domain"/>
    <property type="match status" value="1"/>
</dbReference>
<dbReference type="InterPro" id="IPR036871">
    <property type="entry name" value="PX_dom_sf"/>
</dbReference>
<dbReference type="AlphaFoldDB" id="A0A8J4SD32"/>
<protein>
    <recommendedName>
        <fullName evidence="6">RING-type domain-containing protein</fullName>
    </recommendedName>
</protein>
<proteinExistence type="predicted"/>
<feature type="domain" description="PX" evidence="3">
    <location>
        <begin position="36"/>
        <end position="177"/>
    </location>
</feature>